<sequence length="11" mass="1277">MRLFLNCGPLL</sequence>
<proteinExistence type="predicted"/>
<dbReference type="EMBL" id="GGEC01084311">
    <property type="protein sequence ID" value="MBX64795.1"/>
    <property type="molecule type" value="Transcribed_RNA"/>
</dbReference>
<name>A0A2P2QCU6_RHIMU</name>
<reference evidence="1" key="1">
    <citation type="submission" date="2018-02" db="EMBL/GenBank/DDBJ databases">
        <title>Rhizophora mucronata_Transcriptome.</title>
        <authorList>
            <person name="Meera S.P."/>
            <person name="Sreeshan A."/>
            <person name="Augustine A."/>
        </authorList>
    </citation>
    <scope>NUCLEOTIDE SEQUENCE</scope>
    <source>
        <tissue evidence="1">Leaf</tissue>
    </source>
</reference>
<organism evidence="1">
    <name type="scientific">Rhizophora mucronata</name>
    <name type="common">Asiatic mangrove</name>
    <dbReference type="NCBI Taxonomy" id="61149"/>
    <lineage>
        <taxon>Eukaryota</taxon>
        <taxon>Viridiplantae</taxon>
        <taxon>Streptophyta</taxon>
        <taxon>Embryophyta</taxon>
        <taxon>Tracheophyta</taxon>
        <taxon>Spermatophyta</taxon>
        <taxon>Magnoliopsida</taxon>
        <taxon>eudicotyledons</taxon>
        <taxon>Gunneridae</taxon>
        <taxon>Pentapetalae</taxon>
        <taxon>rosids</taxon>
        <taxon>fabids</taxon>
        <taxon>Malpighiales</taxon>
        <taxon>Rhizophoraceae</taxon>
        <taxon>Rhizophora</taxon>
    </lineage>
</organism>
<protein>
    <submittedName>
        <fullName evidence="1">Uncharacterized protein</fullName>
    </submittedName>
</protein>
<evidence type="ECO:0000313" key="1">
    <source>
        <dbReference type="EMBL" id="MBX64795.1"/>
    </source>
</evidence>
<accession>A0A2P2QCU6</accession>